<evidence type="ECO:0000313" key="1">
    <source>
        <dbReference type="EMBL" id="KFD62371.1"/>
    </source>
</evidence>
<dbReference type="AlphaFoldDB" id="A0A085MYS5"/>
<dbReference type="Proteomes" id="UP000030758">
    <property type="component" value="Unassembled WGS sequence"/>
</dbReference>
<proteinExistence type="predicted"/>
<organism evidence="1">
    <name type="scientific">Trichuris suis</name>
    <name type="common">pig whipworm</name>
    <dbReference type="NCBI Taxonomy" id="68888"/>
    <lineage>
        <taxon>Eukaryota</taxon>
        <taxon>Metazoa</taxon>
        <taxon>Ecdysozoa</taxon>
        <taxon>Nematoda</taxon>
        <taxon>Enoplea</taxon>
        <taxon>Dorylaimia</taxon>
        <taxon>Trichinellida</taxon>
        <taxon>Trichuridae</taxon>
        <taxon>Trichuris</taxon>
    </lineage>
</organism>
<dbReference type="EMBL" id="KL367597">
    <property type="protein sequence ID" value="KFD62371.1"/>
    <property type="molecule type" value="Genomic_DNA"/>
</dbReference>
<protein>
    <submittedName>
        <fullName evidence="1">Uncharacterized protein</fullName>
    </submittedName>
</protein>
<gene>
    <name evidence="1" type="ORF">M514_08711</name>
</gene>
<accession>A0A085MYS5</accession>
<name>A0A085MYS5_9BILA</name>
<reference evidence="1" key="1">
    <citation type="journal article" date="2014" name="Nat. Genet.">
        <title>Genome and transcriptome of the porcine whipworm Trichuris suis.</title>
        <authorList>
            <person name="Jex A.R."/>
            <person name="Nejsum P."/>
            <person name="Schwarz E.M."/>
            <person name="Hu L."/>
            <person name="Young N.D."/>
            <person name="Hall R.S."/>
            <person name="Korhonen P.K."/>
            <person name="Liao S."/>
            <person name="Thamsborg S."/>
            <person name="Xia J."/>
            <person name="Xu P."/>
            <person name="Wang S."/>
            <person name="Scheerlinck J.P."/>
            <person name="Hofmann A."/>
            <person name="Sternberg P.W."/>
            <person name="Wang J."/>
            <person name="Gasser R.B."/>
        </authorList>
    </citation>
    <scope>NUCLEOTIDE SEQUENCE [LARGE SCALE GENOMIC DNA]</scope>
    <source>
        <strain evidence="1">DCEP-RM93F</strain>
    </source>
</reference>
<sequence>MSSVRMVDCPNVDCLNVDYLNVVCRNVVCLNVIRKNYRLLEEQSVLSESWPCNSVTWKLRFLRAVNFSTVEKHDRRKGKIAETYAHRPTEACPMETWEYKNEVALERKPLKFGWGNIMHPDLNQRRTSIGDSHKSGIGGTRLDQCESIRASTRTHRLLRA</sequence>